<accession>A0A841C0M3</accession>
<gene>
    <name evidence="2" type="ORF">F4553_007358</name>
</gene>
<comment type="caution">
    <text evidence="2">The sequence shown here is derived from an EMBL/GenBank/DDBJ whole genome shotgun (WGS) entry which is preliminary data.</text>
</comment>
<organism evidence="2 3">
    <name type="scientific">Allocatelliglobosispora scoriae</name>
    <dbReference type="NCBI Taxonomy" id="643052"/>
    <lineage>
        <taxon>Bacteria</taxon>
        <taxon>Bacillati</taxon>
        <taxon>Actinomycetota</taxon>
        <taxon>Actinomycetes</taxon>
        <taxon>Micromonosporales</taxon>
        <taxon>Micromonosporaceae</taxon>
        <taxon>Allocatelliglobosispora</taxon>
    </lineage>
</organism>
<feature type="transmembrane region" description="Helical" evidence="1">
    <location>
        <begin position="38"/>
        <end position="62"/>
    </location>
</feature>
<proteinExistence type="predicted"/>
<evidence type="ECO:0000313" key="3">
    <source>
        <dbReference type="Proteomes" id="UP000587527"/>
    </source>
</evidence>
<name>A0A841C0M3_9ACTN</name>
<evidence type="ECO:0000313" key="2">
    <source>
        <dbReference type="EMBL" id="MBB5873924.1"/>
    </source>
</evidence>
<evidence type="ECO:0000256" key="1">
    <source>
        <dbReference type="SAM" id="Phobius"/>
    </source>
</evidence>
<feature type="transmembrane region" description="Helical" evidence="1">
    <location>
        <begin position="74"/>
        <end position="94"/>
    </location>
</feature>
<keyword evidence="1" id="KW-0472">Membrane</keyword>
<reference evidence="2 3" key="1">
    <citation type="submission" date="2020-08" db="EMBL/GenBank/DDBJ databases">
        <title>Sequencing the genomes of 1000 actinobacteria strains.</title>
        <authorList>
            <person name="Klenk H.-P."/>
        </authorList>
    </citation>
    <scope>NUCLEOTIDE SEQUENCE [LARGE SCALE GENOMIC DNA]</scope>
    <source>
        <strain evidence="2 3">DSM 45362</strain>
    </source>
</reference>
<sequence>MNVLALAKRVALFELRLWRSLYRWVFRRPLRLEPGATAFSYAGVVTPVLIGFLVVSAIEIPVMHLILPWSGARIILFVLGVQGLLWMIGLLASLRVHPHVVGASGLRIANGSSIEIHLPWDAIAEIRTRMRSLPTGKTLQFDAADASILSVAMSSQTNLDVVLREPMALRLPSGTSEPVTELRFFADDHRGLADRAREHLQAGSSTPA</sequence>
<evidence type="ECO:0008006" key="4">
    <source>
        <dbReference type="Google" id="ProtNLM"/>
    </source>
</evidence>
<dbReference type="RefSeq" id="WP_184845612.1">
    <property type="nucleotide sequence ID" value="NZ_JACHMN010000003.1"/>
</dbReference>
<keyword evidence="1" id="KW-0812">Transmembrane</keyword>
<dbReference type="AlphaFoldDB" id="A0A841C0M3"/>
<protein>
    <recommendedName>
        <fullName evidence="4">PH domain-containing protein</fullName>
    </recommendedName>
</protein>
<keyword evidence="3" id="KW-1185">Reference proteome</keyword>
<dbReference type="Proteomes" id="UP000587527">
    <property type="component" value="Unassembled WGS sequence"/>
</dbReference>
<dbReference type="EMBL" id="JACHMN010000003">
    <property type="protein sequence ID" value="MBB5873924.1"/>
    <property type="molecule type" value="Genomic_DNA"/>
</dbReference>
<keyword evidence="1" id="KW-1133">Transmembrane helix</keyword>